<evidence type="ECO:0000256" key="1">
    <source>
        <dbReference type="SAM" id="SignalP"/>
    </source>
</evidence>
<proteinExistence type="predicted"/>
<feature type="chain" id="PRO_5042491030" description="Secreted protein" evidence="1">
    <location>
        <begin position="34"/>
        <end position="238"/>
    </location>
</feature>
<accession>A0AAJ0HS24</accession>
<organism evidence="2 3">
    <name type="scientific">Lasiosphaeria hispida</name>
    <dbReference type="NCBI Taxonomy" id="260671"/>
    <lineage>
        <taxon>Eukaryota</taxon>
        <taxon>Fungi</taxon>
        <taxon>Dikarya</taxon>
        <taxon>Ascomycota</taxon>
        <taxon>Pezizomycotina</taxon>
        <taxon>Sordariomycetes</taxon>
        <taxon>Sordariomycetidae</taxon>
        <taxon>Sordariales</taxon>
        <taxon>Lasiosphaeriaceae</taxon>
        <taxon>Lasiosphaeria</taxon>
    </lineage>
</organism>
<dbReference type="EMBL" id="JAUIQD010000002">
    <property type="protein sequence ID" value="KAK3360282.1"/>
    <property type="molecule type" value="Genomic_DNA"/>
</dbReference>
<dbReference type="Proteomes" id="UP001275084">
    <property type="component" value="Unassembled WGS sequence"/>
</dbReference>
<keyword evidence="3" id="KW-1185">Reference proteome</keyword>
<reference evidence="2" key="1">
    <citation type="journal article" date="2023" name="Mol. Phylogenet. Evol.">
        <title>Genome-scale phylogeny and comparative genomics of the fungal order Sordariales.</title>
        <authorList>
            <person name="Hensen N."/>
            <person name="Bonometti L."/>
            <person name="Westerberg I."/>
            <person name="Brannstrom I.O."/>
            <person name="Guillou S."/>
            <person name="Cros-Aarteil S."/>
            <person name="Calhoun S."/>
            <person name="Haridas S."/>
            <person name="Kuo A."/>
            <person name="Mondo S."/>
            <person name="Pangilinan J."/>
            <person name="Riley R."/>
            <person name="LaButti K."/>
            <person name="Andreopoulos B."/>
            <person name="Lipzen A."/>
            <person name="Chen C."/>
            <person name="Yan M."/>
            <person name="Daum C."/>
            <person name="Ng V."/>
            <person name="Clum A."/>
            <person name="Steindorff A."/>
            <person name="Ohm R.A."/>
            <person name="Martin F."/>
            <person name="Silar P."/>
            <person name="Natvig D.O."/>
            <person name="Lalanne C."/>
            <person name="Gautier V."/>
            <person name="Ament-Velasquez S.L."/>
            <person name="Kruys A."/>
            <person name="Hutchinson M.I."/>
            <person name="Powell A.J."/>
            <person name="Barry K."/>
            <person name="Miller A.N."/>
            <person name="Grigoriev I.V."/>
            <person name="Debuchy R."/>
            <person name="Gladieux P."/>
            <person name="Hiltunen Thoren M."/>
            <person name="Johannesson H."/>
        </authorList>
    </citation>
    <scope>NUCLEOTIDE SEQUENCE</scope>
    <source>
        <strain evidence="2">CBS 955.72</strain>
    </source>
</reference>
<keyword evidence="1" id="KW-0732">Signal</keyword>
<dbReference type="AlphaFoldDB" id="A0AAJ0HS24"/>
<evidence type="ECO:0008006" key="4">
    <source>
        <dbReference type="Google" id="ProtNLM"/>
    </source>
</evidence>
<protein>
    <recommendedName>
        <fullName evidence="4">Secreted protein</fullName>
    </recommendedName>
</protein>
<reference evidence="2" key="2">
    <citation type="submission" date="2023-06" db="EMBL/GenBank/DDBJ databases">
        <authorList>
            <consortium name="Lawrence Berkeley National Laboratory"/>
            <person name="Haridas S."/>
            <person name="Hensen N."/>
            <person name="Bonometti L."/>
            <person name="Westerberg I."/>
            <person name="Brannstrom I.O."/>
            <person name="Guillou S."/>
            <person name="Cros-Aarteil S."/>
            <person name="Calhoun S."/>
            <person name="Kuo A."/>
            <person name="Mondo S."/>
            <person name="Pangilinan J."/>
            <person name="Riley R."/>
            <person name="Labutti K."/>
            <person name="Andreopoulos B."/>
            <person name="Lipzen A."/>
            <person name="Chen C."/>
            <person name="Yanf M."/>
            <person name="Daum C."/>
            <person name="Ng V."/>
            <person name="Clum A."/>
            <person name="Steindorff A."/>
            <person name="Ohm R."/>
            <person name="Martin F."/>
            <person name="Silar P."/>
            <person name="Natvig D."/>
            <person name="Lalanne C."/>
            <person name="Gautier V."/>
            <person name="Ament-Velasquez S.L."/>
            <person name="Kruys A."/>
            <person name="Hutchinson M.I."/>
            <person name="Powell A.J."/>
            <person name="Barry K."/>
            <person name="Miller A.N."/>
            <person name="Grigoriev I.V."/>
            <person name="Debuchy R."/>
            <person name="Gladieux P."/>
            <person name="Thoren M.H."/>
            <person name="Johannesson H."/>
        </authorList>
    </citation>
    <scope>NUCLEOTIDE SEQUENCE</scope>
    <source>
        <strain evidence="2">CBS 955.72</strain>
    </source>
</reference>
<sequence length="238" mass="25622">MIFGFGESRLRSARLHRFIALLLFSPLLVPSSSLPKFPVSTLAPPKAGANGRAQAQGLNRVELVNSPRAQRGQTPRGFALSLIMPLFASSPTISEGAHIRQSPRPAVRSRTFLVSHVSYPQPNVQLGAQQFRPRECALSHGLEYHDKMSGVGFALVHTAPRLLSMPPIIHAILGQCNGVPGVGSLCGGPTASHGAWCRQVWLPRPSPSMCPVLLRIRTAALYIVRGKLLCTLQAVCAC</sequence>
<evidence type="ECO:0000313" key="2">
    <source>
        <dbReference type="EMBL" id="KAK3360282.1"/>
    </source>
</evidence>
<name>A0AAJ0HS24_9PEZI</name>
<feature type="signal peptide" evidence="1">
    <location>
        <begin position="1"/>
        <end position="33"/>
    </location>
</feature>
<evidence type="ECO:0000313" key="3">
    <source>
        <dbReference type="Proteomes" id="UP001275084"/>
    </source>
</evidence>
<gene>
    <name evidence="2" type="ORF">B0T25DRAFT_126458</name>
</gene>
<comment type="caution">
    <text evidence="2">The sequence shown here is derived from an EMBL/GenBank/DDBJ whole genome shotgun (WGS) entry which is preliminary data.</text>
</comment>